<organism evidence="1 2">
    <name type="scientific">Pseudoalteromonas shioyasakiensis</name>
    <dbReference type="NCBI Taxonomy" id="1190813"/>
    <lineage>
        <taxon>Bacteria</taxon>
        <taxon>Pseudomonadati</taxon>
        <taxon>Pseudomonadota</taxon>
        <taxon>Gammaproteobacteria</taxon>
        <taxon>Alteromonadales</taxon>
        <taxon>Pseudoalteromonadaceae</taxon>
        <taxon>Pseudoalteromonas</taxon>
    </lineage>
</organism>
<protein>
    <recommendedName>
        <fullName evidence="3">Type II toxin-antitoxin system HicA family toxin</fullName>
    </recommendedName>
</protein>
<name>A0ABT6TUN7_9GAMM</name>
<dbReference type="Proteomes" id="UP001156974">
    <property type="component" value="Unassembled WGS sequence"/>
</dbReference>
<sequence>MKKYSSDKDINMLVRALLKKKGWSIRQGKHPKLITPSGFKVTVPSTPSDFRAFKNFKNDIRRLKEL</sequence>
<gene>
    <name evidence="1" type="ORF">MKZ47_00675</name>
</gene>
<evidence type="ECO:0000313" key="1">
    <source>
        <dbReference type="EMBL" id="MDI4667627.1"/>
    </source>
</evidence>
<proteinExistence type="predicted"/>
<evidence type="ECO:0000313" key="2">
    <source>
        <dbReference type="Proteomes" id="UP001156974"/>
    </source>
</evidence>
<keyword evidence="2" id="KW-1185">Reference proteome</keyword>
<reference evidence="1 2" key="1">
    <citation type="submission" date="2022-02" db="EMBL/GenBank/DDBJ databases">
        <title>Genome analysis of Beneficial Microorganisms for Coral consortium from Pocillopora damicornis.</title>
        <authorList>
            <person name="Rosado P.M."/>
            <person name="Cardoso P.M."/>
            <person name="Rosado J.G."/>
            <person name="Schultz J."/>
            <person name="Rocha U."/>
            <person name="Costa T.K."/>
            <person name="Peixoto R.S."/>
        </authorList>
    </citation>
    <scope>NUCLEOTIDE SEQUENCE [LARGE SCALE GENOMIC DNA]</scope>
    <source>
        <strain evidence="1 2">BMC5</strain>
    </source>
</reference>
<accession>A0ABT6TUN7</accession>
<comment type="caution">
    <text evidence="1">The sequence shown here is derived from an EMBL/GenBank/DDBJ whole genome shotgun (WGS) entry which is preliminary data.</text>
</comment>
<evidence type="ECO:0008006" key="3">
    <source>
        <dbReference type="Google" id="ProtNLM"/>
    </source>
</evidence>
<dbReference type="RefSeq" id="WP_175082101.1">
    <property type="nucleotide sequence ID" value="NZ_JAKUMG010000001.1"/>
</dbReference>
<dbReference type="EMBL" id="JAKUMG010000001">
    <property type="protein sequence ID" value="MDI4667627.1"/>
    <property type="molecule type" value="Genomic_DNA"/>
</dbReference>